<dbReference type="EMBL" id="FNBD01000027">
    <property type="protein sequence ID" value="SDF55851.1"/>
    <property type="molecule type" value="Genomic_DNA"/>
</dbReference>
<evidence type="ECO:0000313" key="4">
    <source>
        <dbReference type="EMBL" id="SDF55851.1"/>
    </source>
</evidence>
<keyword evidence="1" id="KW-0489">Methyltransferase</keyword>
<accession>A0A1G7M2I8</accession>
<dbReference type="PANTHER" id="PTHR33841:SF5">
    <property type="entry name" value="DNA METHYLASE (MODIFICATION METHYLASE) (METHYLTRANSFERASE)-RELATED"/>
    <property type="match status" value="1"/>
</dbReference>
<dbReference type="Proteomes" id="UP000182114">
    <property type="component" value="Unassembled WGS sequence"/>
</dbReference>
<reference evidence="5" key="1">
    <citation type="submission" date="2016-10" db="EMBL/GenBank/DDBJ databases">
        <authorList>
            <person name="Varghese N."/>
            <person name="Submissions S."/>
        </authorList>
    </citation>
    <scope>NUCLEOTIDE SEQUENCE [LARGE SCALE GENOMIC DNA]</scope>
    <source>
        <strain evidence="5">DSM 24729</strain>
    </source>
</reference>
<evidence type="ECO:0008006" key="6">
    <source>
        <dbReference type="Google" id="ProtNLM"/>
    </source>
</evidence>
<evidence type="ECO:0000256" key="2">
    <source>
        <dbReference type="ARBA" id="ARBA00022679"/>
    </source>
</evidence>
<keyword evidence="5" id="KW-1185">Reference proteome</keyword>
<gene>
    <name evidence="4" type="ORF">SAMN04487992_1279</name>
</gene>
<organism evidence="4 5">
    <name type="scientific">Cellulophaga baltica</name>
    <dbReference type="NCBI Taxonomy" id="76594"/>
    <lineage>
        <taxon>Bacteria</taxon>
        <taxon>Pseudomonadati</taxon>
        <taxon>Bacteroidota</taxon>
        <taxon>Flavobacteriia</taxon>
        <taxon>Flavobacteriales</taxon>
        <taxon>Flavobacteriaceae</taxon>
        <taxon>Cellulophaga</taxon>
    </lineage>
</organism>
<dbReference type="AlphaFoldDB" id="A0A1G7M2I8"/>
<dbReference type="GO" id="GO:0032259">
    <property type="term" value="P:methylation"/>
    <property type="evidence" value="ECO:0007669"/>
    <property type="project" value="UniProtKB-KW"/>
</dbReference>
<dbReference type="Gene3D" id="3.40.50.150">
    <property type="entry name" value="Vaccinia Virus protein VP39"/>
    <property type="match status" value="1"/>
</dbReference>
<dbReference type="PANTHER" id="PTHR33841">
    <property type="entry name" value="DNA METHYLTRANSFERASE YEEA-RELATED"/>
    <property type="match status" value="1"/>
</dbReference>
<sequence length="579" mass="67287">MIYDDINISSLALEFFKENVENLSNYNTSNELLRKICGINNFFTSQNEATELLEKITEENSIVSEPFRREYGDFQTNENLALQVAEYTFLKRNDFEFVLEPTCGKGNFILASIKQSNSLKKIVGVEIYQPYVWETKFKILDYYLLNLNANKPEIDIIHGNVFEFDYNQLAESTSNLKTLVIGNPPWVTNSELGSIDSKNLPQKSNFKNHSGFEAITGKGNFDIGEYISLIMLKCFENHIGTFAFLIKNSVVKNLIQDQKRNNFKIRHSEKLNIDSKKEFNVSVNACLFLTNLNNEPDYTCEEFDFYSREYLTTFGWYRDKFVYSVKDYDISSIVDGKSIFTWRSGVKHDCSKVMEFERMNGHFINGLGEEFNLEKKLVFGLLKSSDLKTDKTNDYRKLTIITQKKIGQETNYIKDSLPLTYKYLSSQKDFFDKRKSSIYKGKPDFSIFGIGDYSFAKYKIAISGLYKSTHFTLVCPEDSKPIMLDDTCYFIGFKNIKMAEIAHFLVNSDLVQKFLKSIIFSDSKRSINKDTLMRIDFEKAYENFEFENAKDRISDLKIEHWEEFGDMIKVSVSDQMSIF</sequence>
<protein>
    <recommendedName>
        <fullName evidence="6">N-6 DNA Methylase</fullName>
    </recommendedName>
</protein>
<dbReference type="InterPro" id="IPR029063">
    <property type="entry name" value="SAM-dependent_MTases_sf"/>
</dbReference>
<dbReference type="RefSeq" id="WP_074539592.1">
    <property type="nucleotide sequence ID" value="NZ_FNBD01000027.1"/>
</dbReference>
<evidence type="ECO:0000313" key="5">
    <source>
        <dbReference type="Proteomes" id="UP000182114"/>
    </source>
</evidence>
<dbReference type="PRINTS" id="PR00507">
    <property type="entry name" value="N12N6MTFRASE"/>
</dbReference>
<name>A0A1G7M2I8_9FLAO</name>
<keyword evidence="2" id="KW-0808">Transferase</keyword>
<evidence type="ECO:0000256" key="3">
    <source>
        <dbReference type="ARBA" id="ARBA00022691"/>
    </source>
</evidence>
<dbReference type="GO" id="GO:0008168">
    <property type="term" value="F:methyltransferase activity"/>
    <property type="evidence" value="ECO:0007669"/>
    <property type="project" value="UniProtKB-KW"/>
</dbReference>
<dbReference type="SUPFAM" id="SSF53335">
    <property type="entry name" value="S-adenosyl-L-methionine-dependent methyltransferases"/>
    <property type="match status" value="1"/>
</dbReference>
<evidence type="ECO:0000256" key="1">
    <source>
        <dbReference type="ARBA" id="ARBA00022603"/>
    </source>
</evidence>
<keyword evidence="3" id="KW-0949">S-adenosyl-L-methionine</keyword>
<proteinExistence type="predicted"/>
<dbReference type="InterPro" id="IPR050953">
    <property type="entry name" value="N4_N6_ade-DNA_methylase"/>
</dbReference>